<organism evidence="14 15">
    <name type="scientific">Lawsonibacter faecis</name>
    <dbReference type="NCBI Taxonomy" id="2763052"/>
    <lineage>
        <taxon>Bacteria</taxon>
        <taxon>Bacillati</taxon>
        <taxon>Bacillota</taxon>
        <taxon>Clostridia</taxon>
        <taxon>Eubacteriales</taxon>
        <taxon>Oscillospiraceae</taxon>
        <taxon>Lawsonibacter</taxon>
    </lineage>
</organism>
<keyword evidence="9 12" id="KW-1133">Transmembrane helix</keyword>
<keyword evidence="10" id="KW-0482">Metalloprotease</keyword>
<evidence type="ECO:0000256" key="10">
    <source>
        <dbReference type="ARBA" id="ARBA00023049"/>
    </source>
</evidence>
<dbReference type="GO" id="GO:0008237">
    <property type="term" value="F:metallopeptidase activity"/>
    <property type="evidence" value="ECO:0007669"/>
    <property type="project" value="UniProtKB-KW"/>
</dbReference>
<evidence type="ECO:0000259" key="13">
    <source>
        <dbReference type="Pfam" id="PF02163"/>
    </source>
</evidence>
<gene>
    <name evidence="14" type="ORF">H8S62_12805</name>
</gene>
<dbReference type="Proteomes" id="UP000607645">
    <property type="component" value="Unassembled WGS sequence"/>
</dbReference>
<name>A0A8J6MDK6_9FIRM</name>
<comment type="subcellular location">
    <subcellularLocation>
        <location evidence="2">Membrane</location>
        <topology evidence="2">Multi-pass membrane protein</topology>
    </subcellularLocation>
</comment>
<protein>
    <submittedName>
        <fullName evidence="14">Peptidase M50</fullName>
    </submittedName>
</protein>
<keyword evidence="6" id="KW-0479">Metal-binding</keyword>
<dbReference type="PANTHER" id="PTHR39188:SF3">
    <property type="entry name" value="STAGE IV SPORULATION PROTEIN FB"/>
    <property type="match status" value="1"/>
</dbReference>
<comment type="cofactor">
    <cofactor evidence="1">
        <name>Zn(2+)</name>
        <dbReference type="ChEBI" id="CHEBI:29105"/>
    </cofactor>
</comment>
<feature type="transmembrane region" description="Helical" evidence="12">
    <location>
        <begin position="107"/>
        <end position="129"/>
    </location>
</feature>
<evidence type="ECO:0000256" key="5">
    <source>
        <dbReference type="ARBA" id="ARBA00022692"/>
    </source>
</evidence>
<dbReference type="PROSITE" id="PS51257">
    <property type="entry name" value="PROKAR_LIPOPROTEIN"/>
    <property type="match status" value="1"/>
</dbReference>
<evidence type="ECO:0000256" key="12">
    <source>
        <dbReference type="SAM" id="Phobius"/>
    </source>
</evidence>
<evidence type="ECO:0000313" key="15">
    <source>
        <dbReference type="Proteomes" id="UP000607645"/>
    </source>
</evidence>
<evidence type="ECO:0000256" key="9">
    <source>
        <dbReference type="ARBA" id="ARBA00022989"/>
    </source>
</evidence>
<dbReference type="RefSeq" id="WP_186919691.1">
    <property type="nucleotide sequence ID" value="NZ_JACOPQ010000010.1"/>
</dbReference>
<keyword evidence="5 12" id="KW-0812">Transmembrane</keyword>
<keyword evidence="4" id="KW-0645">Protease</keyword>
<evidence type="ECO:0000256" key="8">
    <source>
        <dbReference type="ARBA" id="ARBA00022833"/>
    </source>
</evidence>
<dbReference type="GO" id="GO:0006508">
    <property type="term" value="P:proteolysis"/>
    <property type="evidence" value="ECO:0007669"/>
    <property type="project" value="UniProtKB-KW"/>
</dbReference>
<reference evidence="14" key="1">
    <citation type="submission" date="2020-08" db="EMBL/GenBank/DDBJ databases">
        <title>Genome public.</title>
        <authorList>
            <person name="Liu C."/>
            <person name="Sun Q."/>
        </authorList>
    </citation>
    <scope>NUCLEOTIDE SEQUENCE</scope>
    <source>
        <strain evidence="14">NSJ-52</strain>
    </source>
</reference>
<accession>A0A8J6MDK6</accession>
<evidence type="ECO:0000313" key="14">
    <source>
        <dbReference type="EMBL" id="MBC5737884.1"/>
    </source>
</evidence>
<dbReference type="GO" id="GO:0046872">
    <property type="term" value="F:metal ion binding"/>
    <property type="evidence" value="ECO:0007669"/>
    <property type="project" value="UniProtKB-KW"/>
</dbReference>
<dbReference type="GO" id="GO:0016020">
    <property type="term" value="C:membrane"/>
    <property type="evidence" value="ECO:0007669"/>
    <property type="project" value="UniProtKB-SubCell"/>
</dbReference>
<sequence length="204" mass="21609">MRWGRLEISGGFLLAAAALYYLDDQGVLLWGALACALHELGHYAAIFGLGGKVSRIRLSASGAEMVLSSARPLGPGAQMIAALAGPAVNLGLALLAARLAVRFGEGWYVFAGLNLGLAGFNLLPVAQLDGGRALYSLITLLWSQRLAERVTGFCSALVAEGLVLAGAAVLWRSRGNFTLLVTALWLVCSLVRQERARKPAYSRK</sequence>
<comment type="caution">
    <text evidence="14">The sequence shown here is derived from an EMBL/GenBank/DDBJ whole genome shotgun (WGS) entry which is preliminary data.</text>
</comment>
<keyword evidence="8" id="KW-0862">Zinc</keyword>
<evidence type="ECO:0000256" key="3">
    <source>
        <dbReference type="ARBA" id="ARBA00007931"/>
    </source>
</evidence>
<dbReference type="Pfam" id="PF02163">
    <property type="entry name" value="Peptidase_M50"/>
    <property type="match status" value="1"/>
</dbReference>
<feature type="domain" description="Peptidase M50" evidence="13">
    <location>
        <begin position="107"/>
        <end position="154"/>
    </location>
</feature>
<comment type="similarity">
    <text evidence="3">Belongs to the peptidase M50B family.</text>
</comment>
<evidence type="ECO:0000256" key="2">
    <source>
        <dbReference type="ARBA" id="ARBA00004141"/>
    </source>
</evidence>
<dbReference type="InterPro" id="IPR008915">
    <property type="entry name" value="Peptidase_M50"/>
</dbReference>
<evidence type="ECO:0000256" key="6">
    <source>
        <dbReference type="ARBA" id="ARBA00022723"/>
    </source>
</evidence>
<evidence type="ECO:0000256" key="1">
    <source>
        <dbReference type="ARBA" id="ARBA00001947"/>
    </source>
</evidence>
<keyword evidence="15" id="KW-1185">Reference proteome</keyword>
<feature type="transmembrane region" description="Helical" evidence="12">
    <location>
        <begin position="150"/>
        <end position="171"/>
    </location>
</feature>
<keyword evidence="11 12" id="KW-0472">Membrane</keyword>
<dbReference type="PANTHER" id="PTHR39188">
    <property type="entry name" value="MEMBRANE-ASSOCIATED ZINC METALLOPROTEASE M50B"/>
    <property type="match status" value="1"/>
</dbReference>
<dbReference type="AlphaFoldDB" id="A0A8J6MDK6"/>
<dbReference type="EMBL" id="JACOPQ010000010">
    <property type="protein sequence ID" value="MBC5737884.1"/>
    <property type="molecule type" value="Genomic_DNA"/>
</dbReference>
<evidence type="ECO:0000256" key="11">
    <source>
        <dbReference type="ARBA" id="ARBA00023136"/>
    </source>
</evidence>
<proteinExistence type="inferred from homology"/>
<keyword evidence="7" id="KW-0378">Hydrolase</keyword>
<feature type="transmembrane region" description="Helical" evidence="12">
    <location>
        <begin position="80"/>
        <end position="101"/>
    </location>
</feature>
<evidence type="ECO:0000256" key="7">
    <source>
        <dbReference type="ARBA" id="ARBA00022801"/>
    </source>
</evidence>
<evidence type="ECO:0000256" key="4">
    <source>
        <dbReference type="ARBA" id="ARBA00022670"/>
    </source>
</evidence>